<keyword evidence="4 9" id="KW-1003">Cell membrane</keyword>
<evidence type="ECO:0000313" key="10">
    <source>
        <dbReference type="EMBL" id="PWR18574.1"/>
    </source>
</evidence>
<name>A0A317DW39_9PROT</name>
<keyword evidence="8 9" id="KW-0975">Bacterial flagellum</keyword>
<dbReference type="Proteomes" id="UP000245461">
    <property type="component" value="Unassembled WGS sequence"/>
</dbReference>
<keyword evidence="11" id="KW-1185">Reference proteome</keyword>
<dbReference type="PANTHER" id="PTHR34040:SF2">
    <property type="entry name" value="FLAGELLAR BIOSYNTHETIC PROTEIN FLIQ"/>
    <property type="match status" value="1"/>
</dbReference>
<evidence type="ECO:0000256" key="9">
    <source>
        <dbReference type="RuleBase" id="RU364090"/>
    </source>
</evidence>
<evidence type="ECO:0000256" key="1">
    <source>
        <dbReference type="ARBA" id="ARBA00004651"/>
    </source>
</evidence>
<gene>
    <name evidence="9 10" type="primary">fliQ</name>
    <name evidence="10" type="ORF">DKG74_18265</name>
</gene>
<feature type="transmembrane region" description="Helical" evidence="9">
    <location>
        <begin position="12"/>
        <end position="39"/>
    </location>
</feature>
<reference evidence="10 11" key="1">
    <citation type="submission" date="2018-05" db="EMBL/GenBank/DDBJ databases">
        <title>Zavarzinia sp. HR-AS.</title>
        <authorList>
            <person name="Lee Y."/>
            <person name="Jeon C.O."/>
        </authorList>
    </citation>
    <scope>NUCLEOTIDE SEQUENCE [LARGE SCALE GENOMIC DNA]</scope>
    <source>
        <strain evidence="10 11">HR-AS</strain>
    </source>
</reference>
<dbReference type="RefSeq" id="WP_109907620.1">
    <property type="nucleotide sequence ID" value="NZ_QGLE01000013.1"/>
</dbReference>
<dbReference type="NCBIfam" id="NF004671">
    <property type="entry name" value="PRK06010.1"/>
    <property type="match status" value="1"/>
</dbReference>
<protein>
    <recommendedName>
        <fullName evidence="3 9">Flagellar biosynthetic protein FliQ</fullName>
    </recommendedName>
</protein>
<sequence length="118" mass="11814">MTAGEALDVAREALLTIMLVSAPVMVVALVVGLTISLFQALTQIQEATLSFVPKIIAIFAVLLLALPFMGSQMSTFTQQIMSRIADGNAQVPVSAAPGNAPAGAVPGTAPPAAPAGGG</sequence>
<keyword evidence="10" id="KW-0282">Flagellum</keyword>
<accession>A0A317DW39</accession>
<dbReference type="PRINTS" id="PR00952">
    <property type="entry name" value="TYPE3IMQPROT"/>
</dbReference>
<dbReference type="GO" id="GO:0009425">
    <property type="term" value="C:bacterial-type flagellum basal body"/>
    <property type="evidence" value="ECO:0007669"/>
    <property type="project" value="UniProtKB-SubCell"/>
</dbReference>
<dbReference type="GO" id="GO:0009306">
    <property type="term" value="P:protein secretion"/>
    <property type="evidence" value="ECO:0007669"/>
    <property type="project" value="InterPro"/>
</dbReference>
<dbReference type="InterPro" id="IPR006306">
    <property type="entry name" value="T3SS_HrpO"/>
</dbReference>
<comment type="caution">
    <text evidence="10">The sequence shown here is derived from an EMBL/GenBank/DDBJ whole genome shotgun (WGS) entry which is preliminary data.</text>
</comment>
<keyword evidence="6 9" id="KW-1133">Transmembrane helix</keyword>
<comment type="similarity">
    <text evidence="2 9">Belongs to the FliQ/MopD/SpaQ family.</text>
</comment>
<dbReference type="Pfam" id="PF01313">
    <property type="entry name" value="Bac_export_3"/>
    <property type="match status" value="1"/>
</dbReference>
<dbReference type="InterPro" id="IPR002191">
    <property type="entry name" value="Bac_export_3"/>
</dbReference>
<evidence type="ECO:0000313" key="11">
    <source>
        <dbReference type="Proteomes" id="UP000245461"/>
    </source>
</evidence>
<proteinExistence type="inferred from homology"/>
<dbReference type="GO" id="GO:0044780">
    <property type="term" value="P:bacterial-type flagellum assembly"/>
    <property type="evidence" value="ECO:0007669"/>
    <property type="project" value="InterPro"/>
</dbReference>
<organism evidence="10 11">
    <name type="scientific">Zavarzinia aquatilis</name>
    <dbReference type="NCBI Taxonomy" id="2211142"/>
    <lineage>
        <taxon>Bacteria</taxon>
        <taxon>Pseudomonadati</taxon>
        <taxon>Pseudomonadota</taxon>
        <taxon>Alphaproteobacteria</taxon>
        <taxon>Rhodospirillales</taxon>
        <taxon>Zavarziniaceae</taxon>
        <taxon>Zavarzinia</taxon>
    </lineage>
</organism>
<dbReference type="EMBL" id="QGLE01000013">
    <property type="protein sequence ID" value="PWR18574.1"/>
    <property type="molecule type" value="Genomic_DNA"/>
</dbReference>
<dbReference type="GO" id="GO:0005886">
    <property type="term" value="C:plasma membrane"/>
    <property type="evidence" value="ECO:0007669"/>
    <property type="project" value="UniProtKB-SubCell"/>
</dbReference>
<keyword evidence="7 9" id="KW-0472">Membrane</keyword>
<dbReference type="NCBIfam" id="TIGR01403">
    <property type="entry name" value="fliQ_rel_III"/>
    <property type="match status" value="1"/>
</dbReference>
<comment type="function">
    <text evidence="9">Role in flagellar biosynthesis.</text>
</comment>
<evidence type="ECO:0000256" key="5">
    <source>
        <dbReference type="ARBA" id="ARBA00022692"/>
    </source>
</evidence>
<feature type="transmembrane region" description="Helical" evidence="9">
    <location>
        <begin position="51"/>
        <end position="69"/>
    </location>
</feature>
<dbReference type="NCBIfam" id="TIGR01402">
    <property type="entry name" value="fliQ"/>
    <property type="match status" value="1"/>
</dbReference>
<dbReference type="InterPro" id="IPR006305">
    <property type="entry name" value="FliQ"/>
</dbReference>
<evidence type="ECO:0000256" key="3">
    <source>
        <dbReference type="ARBA" id="ARBA00021718"/>
    </source>
</evidence>
<dbReference type="PANTHER" id="PTHR34040">
    <property type="entry name" value="FLAGELLAR BIOSYNTHETIC PROTEIN FLIQ"/>
    <property type="match status" value="1"/>
</dbReference>
<keyword evidence="10" id="KW-0966">Cell projection</keyword>
<evidence type="ECO:0000256" key="2">
    <source>
        <dbReference type="ARBA" id="ARBA00006156"/>
    </source>
</evidence>
<evidence type="ECO:0000256" key="6">
    <source>
        <dbReference type="ARBA" id="ARBA00022989"/>
    </source>
</evidence>
<evidence type="ECO:0000256" key="8">
    <source>
        <dbReference type="ARBA" id="ARBA00023143"/>
    </source>
</evidence>
<comment type="subcellular location">
    <subcellularLocation>
        <location evidence="1 9">Cell membrane</location>
        <topology evidence="1">Multi-pass membrane protein</topology>
    </subcellularLocation>
    <subcellularLocation>
        <location evidence="9">Bacterial flagellum basal body</location>
    </subcellularLocation>
</comment>
<evidence type="ECO:0000256" key="4">
    <source>
        <dbReference type="ARBA" id="ARBA00022475"/>
    </source>
</evidence>
<keyword evidence="5 9" id="KW-0812">Transmembrane</keyword>
<dbReference type="AlphaFoldDB" id="A0A317DW39"/>
<evidence type="ECO:0000256" key="7">
    <source>
        <dbReference type="ARBA" id="ARBA00023136"/>
    </source>
</evidence>
<keyword evidence="10" id="KW-0969">Cilium</keyword>